<name>A0A8S5PYW9_9CAUD</name>
<dbReference type="EMBL" id="BK015537">
    <property type="protein sequence ID" value="DAE11809.1"/>
    <property type="molecule type" value="Genomic_DNA"/>
</dbReference>
<protein>
    <submittedName>
        <fullName evidence="1">Uncharacterized protein</fullName>
    </submittedName>
</protein>
<accession>A0A8S5PYW9</accession>
<organism evidence="1">
    <name type="scientific">Myoviridae sp. ctXwe21</name>
    <dbReference type="NCBI Taxonomy" id="2825123"/>
    <lineage>
        <taxon>Viruses</taxon>
        <taxon>Duplodnaviria</taxon>
        <taxon>Heunggongvirae</taxon>
        <taxon>Uroviricota</taxon>
        <taxon>Caudoviricetes</taxon>
    </lineage>
</organism>
<proteinExistence type="predicted"/>
<evidence type="ECO:0000313" key="1">
    <source>
        <dbReference type="EMBL" id="DAE11809.1"/>
    </source>
</evidence>
<reference evidence="1" key="1">
    <citation type="journal article" date="2021" name="Proc. Natl. Acad. Sci. U.S.A.">
        <title>A Catalog of Tens of Thousands of Viruses from Human Metagenomes Reveals Hidden Associations with Chronic Diseases.</title>
        <authorList>
            <person name="Tisza M.J."/>
            <person name="Buck C.B."/>
        </authorList>
    </citation>
    <scope>NUCLEOTIDE SEQUENCE</scope>
    <source>
        <strain evidence="1">CtXwe21</strain>
    </source>
</reference>
<sequence length="31" mass="3780">MNHYIPVINVYAYYLIHNEYNVCALYITMQI</sequence>